<evidence type="ECO:0000313" key="1">
    <source>
        <dbReference type="EMBL" id="MCS5713537.1"/>
    </source>
</evidence>
<organism evidence="1 2">
    <name type="scientific">Herbiconiux gentiana</name>
    <dbReference type="NCBI Taxonomy" id="2970912"/>
    <lineage>
        <taxon>Bacteria</taxon>
        <taxon>Bacillati</taxon>
        <taxon>Actinomycetota</taxon>
        <taxon>Actinomycetes</taxon>
        <taxon>Micrococcales</taxon>
        <taxon>Microbacteriaceae</taxon>
        <taxon>Herbiconiux</taxon>
    </lineage>
</organism>
<dbReference type="Proteomes" id="UP001165580">
    <property type="component" value="Unassembled WGS sequence"/>
</dbReference>
<evidence type="ECO:0000313" key="2">
    <source>
        <dbReference type="Proteomes" id="UP001165580"/>
    </source>
</evidence>
<gene>
    <name evidence="1" type="ORF">NVV95_03095</name>
</gene>
<dbReference type="SUPFAM" id="SSF143100">
    <property type="entry name" value="TTHA1013/TTHA0281-like"/>
    <property type="match status" value="1"/>
</dbReference>
<dbReference type="RefSeq" id="WP_259485067.1">
    <property type="nucleotide sequence ID" value="NZ_JANTEZ010000001.1"/>
</dbReference>
<proteinExistence type="predicted"/>
<comment type="caution">
    <text evidence="1">The sequence shown here is derived from an EMBL/GenBank/DDBJ whole genome shotgun (WGS) entry which is preliminary data.</text>
</comment>
<sequence>MATKGKAEVKARARRDGRWWYIEFPDLGTSGQARTIKEIDEIALEVAALWLDVDEATLSVTVDLELPEAAADLWTKANEADARAREDAKAAAVLRRRAVAALQAEHISKADAARLLGLSPQRISQLSKAS</sequence>
<accession>A0ABT2GD25</accession>
<protein>
    <recommendedName>
        <fullName evidence="3">Antitoxin HicB</fullName>
    </recommendedName>
</protein>
<dbReference type="InterPro" id="IPR035069">
    <property type="entry name" value="TTHA1013/TTHA0281-like"/>
</dbReference>
<reference evidence="1" key="1">
    <citation type="submission" date="2022-08" db="EMBL/GenBank/DDBJ databases">
        <authorList>
            <person name="Deng Y."/>
            <person name="Han X.-F."/>
            <person name="Zhang Y.-Q."/>
        </authorList>
    </citation>
    <scope>NUCLEOTIDE SEQUENCE</scope>
    <source>
        <strain evidence="1">CPCC 205716</strain>
    </source>
</reference>
<keyword evidence="2" id="KW-1185">Reference proteome</keyword>
<evidence type="ECO:0008006" key="3">
    <source>
        <dbReference type="Google" id="ProtNLM"/>
    </source>
</evidence>
<name>A0ABT2GD25_9MICO</name>
<dbReference type="EMBL" id="JANTEZ010000001">
    <property type="protein sequence ID" value="MCS5713537.1"/>
    <property type="molecule type" value="Genomic_DNA"/>
</dbReference>